<gene>
    <name evidence="2" type="ORF">OCBIM_22001652mg</name>
</gene>
<feature type="compositionally biased region" description="Basic and acidic residues" evidence="1">
    <location>
        <begin position="36"/>
        <end position="52"/>
    </location>
</feature>
<organism evidence="2">
    <name type="scientific">Octopus bimaculoides</name>
    <name type="common">California two-spotted octopus</name>
    <dbReference type="NCBI Taxonomy" id="37653"/>
    <lineage>
        <taxon>Eukaryota</taxon>
        <taxon>Metazoa</taxon>
        <taxon>Spiralia</taxon>
        <taxon>Lophotrochozoa</taxon>
        <taxon>Mollusca</taxon>
        <taxon>Cephalopoda</taxon>
        <taxon>Coleoidea</taxon>
        <taxon>Octopodiformes</taxon>
        <taxon>Octopoda</taxon>
        <taxon>Incirrata</taxon>
        <taxon>Octopodidae</taxon>
        <taxon>Octopus</taxon>
    </lineage>
</organism>
<dbReference type="EMBL" id="KQ416951">
    <property type="protein sequence ID" value="KOF94460.1"/>
    <property type="molecule type" value="Genomic_DNA"/>
</dbReference>
<proteinExistence type="predicted"/>
<reference evidence="2" key="1">
    <citation type="submission" date="2015-07" db="EMBL/GenBank/DDBJ databases">
        <title>MeaNS - Measles Nucleotide Surveillance Program.</title>
        <authorList>
            <person name="Tran T."/>
            <person name="Druce J."/>
        </authorList>
    </citation>
    <scope>NUCLEOTIDE SEQUENCE</scope>
    <source>
        <strain evidence="2">UCB-OBI-ISO-001</strain>
        <tissue evidence="2">Gonad</tissue>
    </source>
</reference>
<evidence type="ECO:0000256" key="1">
    <source>
        <dbReference type="SAM" id="MobiDB-lite"/>
    </source>
</evidence>
<dbReference type="AlphaFoldDB" id="A0A0L8I094"/>
<evidence type="ECO:0000313" key="2">
    <source>
        <dbReference type="EMBL" id="KOF94460.1"/>
    </source>
</evidence>
<feature type="compositionally biased region" description="Basic residues" evidence="1">
    <location>
        <begin position="53"/>
        <end position="65"/>
    </location>
</feature>
<name>A0A0L8I094_OCTBM</name>
<protein>
    <submittedName>
        <fullName evidence="2">Uncharacterized protein</fullName>
    </submittedName>
</protein>
<feature type="compositionally biased region" description="Basic and acidic residues" evidence="1">
    <location>
        <begin position="17"/>
        <end position="27"/>
    </location>
</feature>
<accession>A0A0L8I094</accession>
<feature type="region of interest" description="Disordered" evidence="1">
    <location>
        <begin position="17"/>
        <end position="65"/>
    </location>
</feature>
<sequence>MVKANIDKDRGISLLAEESRDGERQTDSRTVNYIYTERETERQRERKRETDRKRKREKRRGRGRE</sequence>